<dbReference type="Gramene" id="PGSC0003DMT400092740">
    <property type="protein sequence ID" value="PGSC0003DMT400092740"/>
    <property type="gene ID" value="PGSC0003DMG400042311"/>
</dbReference>
<sequence>MSFNGRNESQLGNSDDIRNFHNVNDDKLESAGAIRLPPTVGNALFHVTSTMLQMKGLFGELSHEDLPDRIRNFVDVCGSGPVLVKLRRGSYPSYPRLGENQGWNRDRDDSWRDQDREWCDRGANWRDIDGEKDLYVPPHERQKPKEQRADPESFRTEDMLARILNSVEGSDKVLKEMKDDISSLNQRFTSHSVSIKKLEAHMGQISAHVNPKLKWGLPSDTLVNPKNKA</sequence>
<feature type="region of interest" description="Disordered" evidence="1">
    <location>
        <begin position="129"/>
        <end position="153"/>
    </location>
</feature>
<name>M1DQF8_SOLTU</name>
<dbReference type="Proteomes" id="UP000011115">
    <property type="component" value="Unassembled WGS sequence"/>
</dbReference>
<dbReference type="AlphaFoldDB" id="M1DQF8"/>
<keyword evidence="3" id="KW-1185">Reference proteome</keyword>
<evidence type="ECO:0000256" key="1">
    <source>
        <dbReference type="SAM" id="MobiDB-lite"/>
    </source>
</evidence>
<dbReference type="InParanoid" id="M1DQF8"/>
<protein>
    <recommendedName>
        <fullName evidence="4">Integrase core domain containing protein</fullName>
    </recommendedName>
</protein>
<accession>M1DQF8</accession>
<organism evidence="2 3">
    <name type="scientific">Solanum tuberosum</name>
    <name type="common">Potato</name>
    <dbReference type="NCBI Taxonomy" id="4113"/>
    <lineage>
        <taxon>Eukaryota</taxon>
        <taxon>Viridiplantae</taxon>
        <taxon>Streptophyta</taxon>
        <taxon>Embryophyta</taxon>
        <taxon>Tracheophyta</taxon>
        <taxon>Spermatophyta</taxon>
        <taxon>Magnoliopsida</taxon>
        <taxon>eudicotyledons</taxon>
        <taxon>Gunneridae</taxon>
        <taxon>Pentapetalae</taxon>
        <taxon>asterids</taxon>
        <taxon>lamiids</taxon>
        <taxon>Solanales</taxon>
        <taxon>Solanaceae</taxon>
        <taxon>Solanoideae</taxon>
        <taxon>Solaneae</taxon>
        <taxon>Solanum</taxon>
    </lineage>
</organism>
<evidence type="ECO:0008006" key="4">
    <source>
        <dbReference type="Google" id="ProtNLM"/>
    </source>
</evidence>
<reference evidence="3" key="1">
    <citation type="journal article" date="2011" name="Nature">
        <title>Genome sequence and analysis of the tuber crop potato.</title>
        <authorList>
            <consortium name="The Potato Genome Sequencing Consortium"/>
        </authorList>
    </citation>
    <scope>NUCLEOTIDE SEQUENCE [LARGE SCALE GENOMIC DNA]</scope>
    <source>
        <strain evidence="3">cv. DM1-3 516 R44</strain>
    </source>
</reference>
<reference evidence="2" key="2">
    <citation type="submission" date="2015-06" db="UniProtKB">
        <authorList>
            <consortium name="EnsemblPlants"/>
        </authorList>
    </citation>
    <scope>IDENTIFICATION</scope>
    <source>
        <strain evidence="2">DM1-3 516 R44</strain>
    </source>
</reference>
<dbReference type="HOGENOM" id="CLU_033598_0_0_1"/>
<evidence type="ECO:0000313" key="2">
    <source>
        <dbReference type="EnsemblPlants" id="PGSC0003DMT400092740"/>
    </source>
</evidence>
<proteinExistence type="predicted"/>
<dbReference type="PaxDb" id="4113-PGSC0003DMT400092740"/>
<dbReference type="EnsemblPlants" id="PGSC0003DMT400092740">
    <property type="protein sequence ID" value="PGSC0003DMT400092740"/>
    <property type="gene ID" value="PGSC0003DMG400042311"/>
</dbReference>
<evidence type="ECO:0000313" key="3">
    <source>
        <dbReference type="Proteomes" id="UP000011115"/>
    </source>
</evidence>